<keyword evidence="2" id="KW-0812">Transmembrane</keyword>
<proteinExistence type="predicted"/>
<dbReference type="InterPro" id="IPR030802">
    <property type="entry name" value="Permease_MalE"/>
</dbReference>
<accession>A0A7D7LXD5</accession>
<feature type="transmembrane region" description="Helical" evidence="2">
    <location>
        <begin position="181"/>
        <end position="211"/>
    </location>
</feature>
<keyword evidence="2" id="KW-0472">Membrane</keyword>
<dbReference type="GO" id="GO:0005548">
    <property type="term" value="F:phospholipid transporter activity"/>
    <property type="evidence" value="ECO:0007669"/>
    <property type="project" value="TreeGrafter"/>
</dbReference>
<evidence type="ECO:0000256" key="1">
    <source>
        <dbReference type="SAM" id="MobiDB-lite"/>
    </source>
</evidence>
<keyword evidence="2" id="KW-1133">Transmembrane helix</keyword>
<gene>
    <name evidence="3" type="ORF">H1R19_19795</name>
</gene>
<dbReference type="Pfam" id="PF02405">
    <property type="entry name" value="MlaE"/>
    <property type="match status" value="1"/>
</dbReference>
<dbReference type="PANTHER" id="PTHR30188">
    <property type="entry name" value="ABC TRANSPORTER PERMEASE PROTEIN-RELATED"/>
    <property type="match status" value="1"/>
</dbReference>
<dbReference type="GO" id="GO:0043190">
    <property type="term" value="C:ATP-binding cassette (ABC) transporter complex"/>
    <property type="evidence" value="ECO:0007669"/>
    <property type="project" value="InterPro"/>
</dbReference>
<organism evidence="3 4">
    <name type="scientific">Gordonia jinghuaiqii</name>
    <dbReference type="NCBI Taxonomy" id="2758710"/>
    <lineage>
        <taxon>Bacteria</taxon>
        <taxon>Bacillati</taxon>
        <taxon>Actinomycetota</taxon>
        <taxon>Actinomycetes</taxon>
        <taxon>Mycobacteriales</taxon>
        <taxon>Gordoniaceae</taxon>
        <taxon>Gordonia</taxon>
    </lineage>
</organism>
<keyword evidence="4" id="KW-1185">Reference proteome</keyword>
<dbReference type="AlphaFoldDB" id="A0A7D7LXD5"/>
<evidence type="ECO:0000313" key="3">
    <source>
        <dbReference type="EMBL" id="QMT01074.1"/>
    </source>
</evidence>
<feature type="transmembrane region" description="Helical" evidence="2">
    <location>
        <begin position="137"/>
        <end position="160"/>
    </location>
</feature>
<feature type="compositionally biased region" description="Low complexity" evidence="1">
    <location>
        <begin position="1"/>
        <end position="12"/>
    </location>
</feature>
<reference evidence="4" key="1">
    <citation type="submission" date="2020-07" db="EMBL/GenBank/DDBJ databases">
        <title>novel species isolated from the respiratory tract of Marmot.</title>
        <authorList>
            <person name="Zhang G."/>
        </authorList>
    </citation>
    <scope>NUCLEOTIDE SEQUENCE [LARGE SCALE GENOMIC DNA]</scope>
    <source>
        <strain evidence="4">686</strain>
    </source>
</reference>
<feature type="transmembrane region" description="Helical" evidence="2">
    <location>
        <begin position="223"/>
        <end position="255"/>
    </location>
</feature>
<evidence type="ECO:0000256" key="2">
    <source>
        <dbReference type="SAM" id="Phobius"/>
    </source>
</evidence>
<feature type="region of interest" description="Disordered" evidence="1">
    <location>
        <begin position="1"/>
        <end position="28"/>
    </location>
</feature>
<dbReference type="Proteomes" id="UP000515663">
    <property type="component" value="Chromosome"/>
</dbReference>
<dbReference type="PANTHER" id="PTHR30188:SF4">
    <property type="entry name" value="PROTEIN TRIGALACTOSYLDIACYLGLYCEROL 1, CHLOROPLASTIC"/>
    <property type="match status" value="1"/>
</dbReference>
<sequence length="303" mass="31504">MTGGDDSIAARRAAPRPEPDSSQADFQTGSAATDIADWSAGYVRRHPGQSFITVGEQIKLGIESFRYLFADLVRGRFPLEAFIRESVFMANTALVPTFFVAIPIGVTLAIQFSLLAGQVGATSLAGAASGLAVIRQGAPLVTALMMAAAVGSAICADLGSRTIREEIDAMRVMGVSPVRRLVVPRLAAAMVVGTALTGIVTFVGFVAGYLFNVYVQDGAPGSFVATFASFATVGDMVLTLVKALVFGMIVAIVACQKGLSTSGGPAAVANSVNSTVVGSIMLLMLVNVAFTQMYVMVFPRASF</sequence>
<protein>
    <submittedName>
        <fullName evidence="3">ABC transporter permease</fullName>
    </submittedName>
</protein>
<evidence type="ECO:0000313" key="4">
    <source>
        <dbReference type="Proteomes" id="UP000515663"/>
    </source>
</evidence>
<name>A0A7D7LXD5_9ACTN</name>
<dbReference type="KEGG" id="gji:H1R19_19795"/>
<dbReference type="EMBL" id="CP059491">
    <property type="protein sequence ID" value="QMT01074.1"/>
    <property type="molecule type" value="Genomic_DNA"/>
</dbReference>
<feature type="transmembrane region" description="Helical" evidence="2">
    <location>
        <begin position="93"/>
        <end position="117"/>
    </location>
</feature>
<feature type="transmembrane region" description="Helical" evidence="2">
    <location>
        <begin position="276"/>
        <end position="297"/>
    </location>
</feature>
<dbReference type="RefSeq" id="WP_219849897.1">
    <property type="nucleotide sequence ID" value="NZ_CP059491.1"/>
</dbReference>